<dbReference type="InterPro" id="IPR032880">
    <property type="entry name" value="CSC1/OSCA1-like_N"/>
</dbReference>
<feature type="transmembrane region" description="Helical" evidence="9">
    <location>
        <begin position="804"/>
        <end position="824"/>
    </location>
</feature>
<keyword evidence="7" id="KW-0175">Coiled coil</keyword>
<feature type="transmembrane region" description="Helical" evidence="9">
    <location>
        <begin position="585"/>
        <end position="614"/>
    </location>
</feature>
<protein>
    <submittedName>
        <fullName evidence="12">LAMI_0H08988g1_1</fullName>
    </submittedName>
</protein>
<dbReference type="GO" id="GO:0005227">
    <property type="term" value="F:calcium-activated cation channel activity"/>
    <property type="evidence" value="ECO:0007669"/>
    <property type="project" value="InterPro"/>
</dbReference>
<dbReference type="Pfam" id="PF13967">
    <property type="entry name" value="RSN1_TM"/>
    <property type="match status" value="1"/>
</dbReference>
<keyword evidence="6 9" id="KW-0472">Membrane</keyword>
<evidence type="ECO:0000313" key="12">
    <source>
        <dbReference type="EMBL" id="SCV03542.1"/>
    </source>
</evidence>
<evidence type="ECO:0000256" key="2">
    <source>
        <dbReference type="ARBA" id="ARBA00007779"/>
    </source>
</evidence>
<feature type="transmembrane region" description="Helical" evidence="9">
    <location>
        <begin position="681"/>
        <end position="705"/>
    </location>
</feature>
<feature type="compositionally biased region" description="Polar residues" evidence="8">
    <location>
        <begin position="381"/>
        <end position="398"/>
    </location>
</feature>
<feature type="region of interest" description="Disordered" evidence="8">
    <location>
        <begin position="359"/>
        <end position="402"/>
    </location>
</feature>
<feature type="domain" description="CSC1/OSCA1-like N-terminal transmembrane" evidence="11">
    <location>
        <begin position="77"/>
        <end position="260"/>
    </location>
</feature>
<proteinExistence type="inferred from homology"/>
<keyword evidence="4 9" id="KW-0812">Transmembrane</keyword>
<feature type="transmembrane region" description="Helical" evidence="9">
    <location>
        <begin position="147"/>
        <end position="171"/>
    </location>
</feature>
<evidence type="ECO:0000256" key="6">
    <source>
        <dbReference type="ARBA" id="ARBA00023136"/>
    </source>
</evidence>
<feature type="domain" description="CSC1/OSCA1-like 7TM region" evidence="10">
    <location>
        <begin position="590"/>
        <end position="863"/>
    </location>
</feature>
<evidence type="ECO:0000256" key="1">
    <source>
        <dbReference type="ARBA" id="ARBA00004141"/>
    </source>
</evidence>
<dbReference type="EMBL" id="LT598468">
    <property type="protein sequence ID" value="SCV03542.1"/>
    <property type="molecule type" value="Genomic_DNA"/>
</dbReference>
<feature type="transmembrane region" description="Helical" evidence="9">
    <location>
        <begin position="845"/>
        <end position="865"/>
    </location>
</feature>
<evidence type="ECO:0000256" key="8">
    <source>
        <dbReference type="SAM" id="MobiDB-lite"/>
    </source>
</evidence>
<feature type="transmembrane region" description="Helical" evidence="9">
    <location>
        <begin position="239"/>
        <end position="258"/>
    </location>
</feature>
<evidence type="ECO:0000256" key="5">
    <source>
        <dbReference type="ARBA" id="ARBA00022989"/>
    </source>
</evidence>
<evidence type="ECO:0000259" key="11">
    <source>
        <dbReference type="Pfam" id="PF13967"/>
    </source>
</evidence>
<keyword evidence="5 9" id="KW-1133">Transmembrane helix</keyword>
<evidence type="ECO:0000256" key="4">
    <source>
        <dbReference type="ARBA" id="ARBA00022692"/>
    </source>
</evidence>
<comment type="similarity">
    <text evidence="2">Belongs to the CSC1 (TC 1.A.17) family.</text>
</comment>
<feature type="coiled-coil region" evidence="7">
    <location>
        <begin position="327"/>
        <end position="358"/>
    </location>
</feature>
<organism evidence="12 13">
    <name type="scientific">Lachancea mirantina</name>
    <dbReference type="NCBI Taxonomy" id="1230905"/>
    <lineage>
        <taxon>Eukaryota</taxon>
        <taxon>Fungi</taxon>
        <taxon>Dikarya</taxon>
        <taxon>Ascomycota</taxon>
        <taxon>Saccharomycotina</taxon>
        <taxon>Saccharomycetes</taxon>
        <taxon>Saccharomycetales</taxon>
        <taxon>Saccharomycetaceae</taxon>
        <taxon>Lachancea</taxon>
    </lineage>
</organism>
<evidence type="ECO:0000256" key="3">
    <source>
        <dbReference type="ARBA" id="ARBA00022448"/>
    </source>
</evidence>
<evidence type="ECO:0000313" key="13">
    <source>
        <dbReference type="Proteomes" id="UP000191024"/>
    </source>
</evidence>
<accession>A0A1G4KG70</accession>
<dbReference type="OrthoDB" id="1076608at2759"/>
<gene>
    <name evidence="12" type="ORF">LAMI_0H08988G</name>
</gene>
<feature type="transmembrane region" description="Helical" evidence="9">
    <location>
        <begin position="871"/>
        <end position="893"/>
    </location>
</feature>
<keyword evidence="3" id="KW-0813">Transport</keyword>
<name>A0A1G4KG70_9SACH</name>
<dbReference type="GO" id="GO:0005886">
    <property type="term" value="C:plasma membrane"/>
    <property type="evidence" value="ECO:0007669"/>
    <property type="project" value="TreeGrafter"/>
</dbReference>
<dbReference type="Pfam" id="PF02714">
    <property type="entry name" value="RSN1_7TM"/>
    <property type="match status" value="1"/>
</dbReference>
<reference evidence="13" key="1">
    <citation type="submission" date="2016-03" db="EMBL/GenBank/DDBJ databases">
        <authorList>
            <person name="Devillers H."/>
        </authorList>
    </citation>
    <scope>NUCLEOTIDE SEQUENCE [LARGE SCALE GENOMIC DNA]</scope>
</reference>
<dbReference type="PANTHER" id="PTHR13018:SF20">
    <property type="entry name" value="SPORULATION-SPECIFIC PROTEIN 75"/>
    <property type="match status" value="1"/>
</dbReference>
<dbReference type="AlphaFoldDB" id="A0A1G4KG70"/>
<evidence type="ECO:0000256" key="9">
    <source>
        <dbReference type="SAM" id="Phobius"/>
    </source>
</evidence>
<feature type="transmembrane region" description="Helical" evidence="9">
    <location>
        <begin position="77"/>
        <end position="99"/>
    </location>
</feature>
<dbReference type="PANTHER" id="PTHR13018">
    <property type="entry name" value="PROBABLE MEMBRANE PROTEIN DUF221-RELATED"/>
    <property type="match status" value="1"/>
</dbReference>
<evidence type="ECO:0000259" key="10">
    <source>
        <dbReference type="Pfam" id="PF02714"/>
    </source>
</evidence>
<sequence>MRLNDTSGDDLAGLLSKYVHSYADLDESSSLVLLKFDGTENTYDDHVHNLTSKLLAHFLNSARTGSAHRHVGISPKAFLSSVLLALIVWIFQLFAFTLLRRKMPRIYHIGRYLEELLSEKPLKRQPPYFEWITCTWKMPLSHFKDSAGLDVFFFLRFLKVLAVFFFSIAIVNNPILIPVHWSSGPNEMTAQTIKPEFFSNFTRQDANFTTFKDARALPPSHGLDKLSMSNIAPQHSKRLILHFVLSIFVIIWFHIMLLSELEFYVRQKNVTWSKRTSPSVRFHEVLYVENVPAAWIEDHSNLFNYFHGIVPDCIDHICFVPRVVQKCKRYEAKVQKILNKVESLLAAAEAEVAISEGDPQKRIANSRDPASLPEAAPFQHRTPSTLHSPRAQRTTSFSREPEDQKQLEFALSVQRFGKRCRHIYRIKNITATTKSLKFRCLRKEVKVNLFKNHVIALTLLWPILYLSSRKYCYLLNKQIDTLLKNYRKTCSDWDRLEITNCFRPHTYGTLRSNEDIRNIGSQRIPQSSKTIYGKVFIQFKECNTANLFSEILLPEKAPRVTDKILGINPQDILWRNLTCSNWFWVFFRVCISNAISVIITVGWAIPIAFVGLVSQIQYAVALVPHLNWLNPENSIISAATSNLLPILTLIFLTEFAPWIFRQLSVLKGRRTGAEIERDIEQWLFVFFFIHIFLVVTISSGVPIMIEKILYDPSGIPKLLASNLPKSANFFYSFILIRGLANSGGNLLKISELISDAVYYRFNDDTPRKQRERALKLTVFNTASRFSLFSTLASVTIVYSVIAPLILPLACATFALLFFSFKCSLEGMGFCLNASDTMGMLYPQALLQLYAGIYCLEICLVGLFALSAEYRLSVGMLVMLLCTAIAHVHILTIYNKRIQHMPIQPFKSGEKNETDIFKTPRFWRLDWTQMNLDSTVEGLV</sequence>
<dbReference type="Proteomes" id="UP000191024">
    <property type="component" value="Chromosome H"/>
</dbReference>
<feature type="transmembrane region" description="Helical" evidence="9">
    <location>
        <begin position="634"/>
        <end position="660"/>
    </location>
</feature>
<keyword evidence="13" id="KW-1185">Reference proteome</keyword>
<comment type="subcellular location">
    <subcellularLocation>
        <location evidence="1">Membrane</location>
        <topology evidence="1">Multi-pass membrane protein</topology>
    </subcellularLocation>
</comment>
<evidence type="ECO:0000256" key="7">
    <source>
        <dbReference type="SAM" id="Coils"/>
    </source>
</evidence>
<dbReference type="InterPro" id="IPR003864">
    <property type="entry name" value="CSC1/OSCA1-like_7TM"/>
</dbReference>
<dbReference type="InterPro" id="IPR045122">
    <property type="entry name" value="Csc1-like"/>
</dbReference>